<protein>
    <recommendedName>
        <fullName evidence="2">Anti-sigma-W factor RsiW</fullName>
    </recommendedName>
</protein>
<dbReference type="InterPro" id="IPR027383">
    <property type="entry name" value="Znf_put"/>
</dbReference>
<evidence type="ECO:0000259" key="4">
    <source>
        <dbReference type="Pfam" id="PF13490"/>
    </source>
</evidence>
<evidence type="ECO:0000313" key="5">
    <source>
        <dbReference type="EMBL" id="NOU62734.1"/>
    </source>
</evidence>
<evidence type="ECO:0000256" key="1">
    <source>
        <dbReference type="ARBA" id="ARBA00024353"/>
    </source>
</evidence>
<gene>
    <name evidence="5" type="ORF">GC096_01570</name>
</gene>
<keyword evidence="6" id="KW-1185">Reference proteome</keyword>
<evidence type="ECO:0000256" key="3">
    <source>
        <dbReference type="SAM" id="Phobius"/>
    </source>
</evidence>
<dbReference type="InterPro" id="IPR041916">
    <property type="entry name" value="Anti_sigma_zinc_sf"/>
</dbReference>
<evidence type="ECO:0000256" key="2">
    <source>
        <dbReference type="ARBA" id="ARBA00024438"/>
    </source>
</evidence>
<feature type="transmembrane region" description="Helical" evidence="3">
    <location>
        <begin position="147"/>
        <end position="173"/>
    </location>
</feature>
<feature type="domain" description="Putative zinc-finger" evidence="4">
    <location>
        <begin position="22"/>
        <end position="53"/>
    </location>
</feature>
<evidence type="ECO:0000313" key="6">
    <source>
        <dbReference type="Proteomes" id="UP000653578"/>
    </source>
</evidence>
<reference evidence="5 6" key="1">
    <citation type="submission" date="2019-10" db="EMBL/GenBank/DDBJ databases">
        <title>Description of Paenibacillus humi sp. nov.</title>
        <authorList>
            <person name="Carlier A."/>
            <person name="Qi S."/>
        </authorList>
    </citation>
    <scope>NUCLEOTIDE SEQUENCE [LARGE SCALE GENOMIC DNA]</scope>
    <source>
        <strain evidence="5 6">LMG 31461</strain>
    </source>
</reference>
<name>A0ABX1X3R1_9BACL</name>
<keyword evidence="3" id="KW-1133">Transmembrane helix</keyword>
<dbReference type="Pfam" id="PF13490">
    <property type="entry name" value="zf-HC2"/>
    <property type="match status" value="1"/>
</dbReference>
<keyword evidence="3" id="KW-0812">Transmembrane</keyword>
<dbReference type="Gene3D" id="1.10.10.1320">
    <property type="entry name" value="Anti-sigma factor, zinc-finger domain"/>
    <property type="match status" value="1"/>
</dbReference>
<accession>A0ABX1X3R1</accession>
<comment type="similarity">
    <text evidence="1">Belongs to the zinc-associated anti-sigma factor (ZAS) superfamily. Anti-sigma-W factor family.</text>
</comment>
<comment type="caution">
    <text evidence="5">The sequence shown here is derived from an EMBL/GenBank/DDBJ whole genome shotgun (WGS) entry which is preliminary data.</text>
</comment>
<keyword evidence="3" id="KW-0472">Membrane</keyword>
<sequence length="187" mass="20863">MQRDCCYEKKCFVKWRSKMSDHIEDLLSDYMDNELDDLDRQRVEEHLLTCSACSALLSDLSAFKNQVFTAFHAIEAPVGFDDKVMQAISLNPSPEHASTASKWLLVPLVSAFCFIMLVLAAMGPFLFKLGSILLKVTYNLMSVFGDILGSNTYLIVGLTGFSIILIVASSLSLKHLLKPKTYKGANR</sequence>
<feature type="transmembrane region" description="Helical" evidence="3">
    <location>
        <begin position="103"/>
        <end position="127"/>
    </location>
</feature>
<organism evidence="5 6">
    <name type="scientific">Paenibacillus plantarum</name>
    <dbReference type="NCBI Taxonomy" id="2654975"/>
    <lineage>
        <taxon>Bacteria</taxon>
        <taxon>Bacillati</taxon>
        <taxon>Bacillota</taxon>
        <taxon>Bacilli</taxon>
        <taxon>Bacillales</taxon>
        <taxon>Paenibacillaceae</taxon>
        <taxon>Paenibacillus</taxon>
    </lineage>
</organism>
<dbReference type="Proteomes" id="UP000653578">
    <property type="component" value="Unassembled WGS sequence"/>
</dbReference>
<dbReference type="EMBL" id="WHNY01000005">
    <property type="protein sequence ID" value="NOU62734.1"/>
    <property type="molecule type" value="Genomic_DNA"/>
</dbReference>
<proteinExistence type="inferred from homology"/>